<keyword evidence="1" id="KW-1133">Transmembrane helix</keyword>
<reference evidence="2" key="1">
    <citation type="submission" date="2017-05" db="EMBL/GenBank/DDBJ databases">
        <title>The Genome Sequence of Enterococcus sp. 9E7_DIV0242.</title>
        <authorList>
            <consortium name="The Broad Institute Genomics Platform"/>
            <consortium name="The Broad Institute Genomic Center for Infectious Diseases"/>
            <person name="Earl A."/>
            <person name="Manson A."/>
            <person name="Schwartman J."/>
            <person name="Gilmore M."/>
            <person name="Abouelleil A."/>
            <person name="Cao P."/>
            <person name="Chapman S."/>
            <person name="Cusick C."/>
            <person name="Shea T."/>
            <person name="Young S."/>
            <person name="Neafsey D."/>
            <person name="Nusbaum C."/>
            <person name="Birren B."/>
        </authorList>
    </citation>
    <scope>NUCLEOTIDE SEQUENCE [LARGE SCALE GENOMIC DNA]</scope>
    <source>
        <strain evidence="2">9E7_DIV0242</strain>
    </source>
</reference>
<dbReference type="EMBL" id="NGMM01000005">
    <property type="protein sequence ID" value="OTP13447.1"/>
    <property type="molecule type" value="Genomic_DNA"/>
</dbReference>
<evidence type="ECO:0000313" key="4">
    <source>
        <dbReference type="Proteomes" id="UP000195141"/>
    </source>
</evidence>
<name>A0A242K374_9ENTE</name>
<keyword evidence="1" id="KW-0472">Membrane</keyword>
<feature type="transmembrane region" description="Helical" evidence="1">
    <location>
        <begin position="73"/>
        <end position="91"/>
    </location>
</feature>
<proteinExistence type="predicted"/>
<keyword evidence="1" id="KW-0812">Transmembrane</keyword>
<feature type="transmembrane region" description="Helical" evidence="1">
    <location>
        <begin position="97"/>
        <end position="116"/>
    </location>
</feature>
<keyword evidence="4" id="KW-1185">Reference proteome</keyword>
<dbReference type="RefSeq" id="WP_086349942.1">
    <property type="nucleotide sequence ID" value="NZ_CP147247.1"/>
</dbReference>
<sequence>MRKNAMSYLVAVQSLAIGLWLAFHHGKLNYTNEVRGFKHLDFVNSWPFYSVAILIGLLLICSLVKKKSQLQKWSLVSMNAIWSAYTAILIINEVSGVPNLSWALFLGYNAAIYLAARYEVFE</sequence>
<feature type="transmembrane region" description="Helical" evidence="1">
    <location>
        <begin position="46"/>
        <end position="64"/>
    </location>
</feature>
<protein>
    <submittedName>
        <fullName evidence="2">Uncharacterized protein</fullName>
    </submittedName>
</protein>
<feature type="transmembrane region" description="Helical" evidence="1">
    <location>
        <begin position="7"/>
        <end position="26"/>
    </location>
</feature>
<dbReference type="OrthoDB" id="2367052at2"/>
<dbReference type="AlphaFoldDB" id="A0A242K374"/>
<dbReference type="Proteomes" id="UP000195141">
    <property type="component" value="Chromosome"/>
</dbReference>
<accession>A0A242K374</accession>
<gene>
    <name evidence="3" type="ORF">A5888_001891</name>
    <name evidence="2" type="ORF">A5888_002925</name>
</gene>
<evidence type="ECO:0000313" key="2">
    <source>
        <dbReference type="EMBL" id="OTP13447.1"/>
    </source>
</evidence>
<dbReference type="EMBL" id="CP147247">
    <property type="protein sequence ID" value="WYJ90163.1"/>
    <property type="molecule type" value="Genomic_DNA"/>
</dbReference>
<reference evidence="3" key="3">
    <citation type="submission" date="2024-03" db="EMBL/GenBank/DDBJ databases">
        <title>The Genome Sequence of Enterococcus sp. DIV0242b.</title>
        <authorList>
            <consortium name="The Broad Institute Genomics Platform"/>
            <consortium name="The Broad Institute Microbial Omics Core"/>
            <consortium name="The Broad Institute Genomic Center for Infectious Diseases"/>
            <person name="Earl A."/>
            <person name="Manson A."/>
            <person name="Gilmore M."/>
            <person name="Schwartman J."/>
            <person name="Shea T."/>
            <person name="Abouelleil A."/>
            <person name="Cao P."/>
            <person name="Chapman S."/>
            <person name="Cusick C."/>
            <person name="Young S."/>
            <person name="Neafsey D."/>
            <person name="Nusbaum C."/>
            <person name="Birren B."/>
        </authorList>
    </citation>
    <scope>NUCLEOTIDE SEQUENCE</scope>
    <source>
        <strain evidence="3">9E7_DIV0242</strain>
    </source>
</reference>
<evidence type="ECO:0000313" key="3">
    <source>
        <dbReference type="EMBL" id="WYJ90163.1"/>
    </source>
</evidence>
<evidence type="ECO:0000256" key="1">
    <source>
        <dbReference type="SAM" id="Phobius"/>
    </source>
</evidence>
<organism evidence="2">
    <name type="scientific">Candidatus Enterococcus clewellii</name>
    <dbReference type="NCBI Taxonomy" id="1834193"/>
    <lineage>
        <taxon>Bacteria</taxon>
        <taxon>Bacillati</taxon>
        <taxon>Bacillota</taxon>
        <taxon>Bacilli</taxon>
        <taxon>Lactobacillales</taxon>
        <taxon>Enterococcaceae</taxon>
        <taxon>Enterococcus</taxon>
    </lineage>
</organism>
<reference evidence="3" key="2">
    <citation type="submission" date="2017-05" db="EMBL/GenBank/DDBJ databases">
        <authorList>
            <consortium name="The Broad Institute Genomics Platform"/>
            <consortium name="The Broad Institute Genomic Center for Infectious Diseases"/>
            <person name="Earl A."/>
            <person name="Manson A."/>
            <person name="Schwartman J."/>
            <person name="Gilmore M."/>
            <person name="Abouelleil A."/>
            <person name="Cao P."/>
            <person name="Chapman S."/>
            <person name="Cusick C."/>
            <person name="Shea T."/>
            <person name="Young S."/>
            <person name="Neafsey D."/>
            <person name="Nusbaum C."/>
            <person name="Birren B."/>
        </authorList>
    </citation>
    <scope>NUCLEOTIDE SEQUENCE</scope>
    <source>
        <strain evidence="3">9E7_DIV0242</strain>
    </source>
</reference>